<dbReference type="Pfam" id="PF00202">
    <property type="entry name" value="Aminotran_3"/>
    <property type="match status" value="1"/>
</dbReference>
<dbReference type="GO" id="GO:0008483">
    <property type="term" value="F:transaminase activity"/>
    <property type="evidence" value="ECO:0007669"/>
    <property type="project" value="InterPro"/>
</dbReference>
<organism evidence="4 5">
    <name type="scientific">Hymenobacter jejuensis</name>
    <dbReference type="NCBI Taxonomy" id="2502781"/>
    <lineage>
        <taxon>Bacteria</taxon>
        <taxon>Pseudomonadati</taxon>
        <taxon>Bacteroidota</taxon>
        <taxon>Cytophagia</taxon>
        <taxon>Cytophagales</taxon>
        <taxon>Hymenobacteraceae</taxon>
        <taxon>Hymenobacter</taxon>
    </lineage>
</organism>
<accession>A0A5B7ZV77</accession>
<dbReference type="Proteomes" id="UP000305398">
    <property type="component" value="Chromosome"/>
</dbReference>
<dbReference type="PROSITE" id="PS00600">
    <property type="entry name" value="AA_TRANSFER_CLASS_3"/>
    <property type="match status" value="1"/>
</dbReference>
<dbReference type="AlphaFoldDB" id="A0A5B7ZV77"/>
<comment type="cofactor">
    <cofactor evidence="1">
        <name>pyridoxal 5'-phosphate</name>
        <dbReference type="ChEBI" id="CHEBI:597326"/>
    </cofactor>
</comment>
<dbReference type="KEGG" id="hyj:FHG12_01700"/>
<evidence type="ECO:0000256" key="1">
    <source>
        <dbReference type="ARBA" id="ARBA00001933"/>
    </source>
</evidence>
<dbReference type="InterPro" id="IPR015422">
    <property type="entry name" value="PyrdxlP-dep_Trfase_small"/>
</dbReference>
<dbReference type="EC" id="5.4.3.8" evidence="4"/>
<dbReference type="InterPro" id="IPR049704">
    <property type="entry name" value="Aminotrans_3_PPA_site"/>
</dbReference>
<dbReference type="GO" id="GO:0030170">
    <property type="term" value="F:pyridoxal phosphate binding"/>
    <property type="evidence" value="ECO:0007669"/>
    <property type="project" value="InterPro"/>
</dbReference>
<comment type="similarity">
    <text evidence="3">Belongs to the class-III pyridoxal-phosphate-dependent aminotransferase family.</text>
</comment>
<evidence type="ECO:0000256" key="3">
    <source>
        <dbReference type="RuleBase" id="RU003560"/>
    </source>
</evidence>
<dbReference type="InterPro" id="IPR005814">
    <property type="entry name" value="Aminotrans_3"/>
</dbReference>
<dbReference type="Gene3D" id="3.90.1150.10">
    <property type="entry name" value="Aspartate Aminotransferase, domain 1"/>
    <property type="match status" value="1"/>
</dbReference>
<dbReference type="NCBIfam" id="NF004856">
    <property type="entry name" value="PRK06209.1"/>
    <property type="match status" value="1"/>
</dbReference>
<dbReference type="RefSeq" id="WP_139513955.1">
    <property type="nucleotide sequence ID" value="NZ_CP040896.1"/>
</dbReference>
<keyword evidence="4" id="KW-0413">Isomerase</keyword>
<dbReference type="PANTHER" id="PTHR43713:SF3">
    <property type="entry name" value="GLUTAMATE-1-SEMIALDEHYDE 2,1-AMINOMUTASE 1, CHLOROPLASTIC-RELATED"/>
    <property type="match status" value="1"/>
</dbReference>
<dbReference type="EMBL" id="CP040896">
    <property type="protein sequence ID" value="QDA58890.1"/>
    <property type="molecule type" value="Genomic_DNA"/>
</dbReference>
<keyword evidence="2 3" id="KW-0663">Pyridoxal phosphate</keyword>
<evidence type="ECO:0000256" key="2">
    <source>
        <dbReference type="ARBA" id="ARBA00022898"/>
    </source>
</evidence>
<proteinExistence type="inferred from homology"/>
<reference evidence="4 5" key="1">
    <citation type="submission" date="2019-06" db="EMBL/GenBank/DDBJ databases">
        <authorList>
            <person name="Srinivasan S."/>
        </authorList>
    </citation>
    <scope>NUCLEOTIDE SEQUENCE [LARGE SCALE GENOMIC DNA]</scope>
    <source>
        <strain evidence="4 5">17J68-5</strain>
    </source>
</reference>
<dbReference type="PANTHER" id="PTHR43713">
    <property type="entry name" value="GLUTAMATE-1-SEMIALDEHYDE 2,1-AMINOMUTASE"/>
    <property type="match status" value="1"/>
</dbReference>
<evidence type="ECO:0000313" key="4">
    <source>
        <dbReference type="EMBL" id="QDA58890.1"/>
    </source>
</evidence>
<dbReference type="InterPro" id="IPR015421">
    <property type="entry name" value="PyrdxlP-dep_Trfase_major"/>
</dbReference>
<dbReference type="Gene3D" id="3.40.640.10">
    <property type="entry name" value="Type I PLP-dependent aspartate aminotransferase-like (Major domain)"/>
    <property type="match status" value="1"/>
</dbReference>
<dbReference type="GO" id="GO:0042286">
    <property type="term" value="F:glutamate-1-semialdehyde 2,1-aminomutase activity"/>
    <property type="evidence" value="ECO:0007669"/>
    <property type="project" value="UniProtKB-EC"/>
</dbReference>
<sequence>MSASSLSESSAAGIAAESGTTRAFTQSQALQARFHAAIPGGSHTYAKGDDQFPEFMPPYLVRGQGCRVWDVDGNEYVEYGMGLRSVTLGHAYAPVVQAAQKAMLDGVNLGRPTVLELEAAEDFLRTVQAGEMVKFAKNGSDVTTAAIKLARAATGRDLIAICADHPFFSTDDWFMGSTPVRAGVPNAVRELTLSFRYNDLSSVEALFLQHPRQIAALILEVEKDVPPVPGFLAGLRQLCDREGTVLIFDEIITGLRWHVGGAQAVHGVRPDLSTFGKALGNGFSIAALTGRRDLMELGGLLHDRERVFLLSTTYGAESHALAAMQAVLETYRREPVIAHMYEQGERLRLGLEQAARDQQVEDYFRVFGPACSLVYGTRDAEGKPSQPFRTLFLQETLRRGLLLPSLIISYAHKPADVDLTVERIHEALGVYRRALTDGVEVYLEGRPVKPVYRTHN</sequence>
<dbReference type="SUPFAM" id="SSF53383">
    <property type="entry name" value="PLP-dependent transferases"/>
    <property type="match status" value="1"/>
</dbReference>
<dbReference type="InterPro" id="IPR015424">
    <property type="entry name" value="PyrdxlP-dep_Trfase"/>
</dbReference>
<name>A0A5B7ZV77_9BACT</name>
<evidence type="ECO:0000313" key="5">
    <source>
        <dbReference type="Proteomes" id="UP000305398"/>
    </source>
</evidence>
<dbReference type="OrthoDB" id="9762089at2"/>
<protein>
    <submittedName>
        <fullName evidence="4">Glutamate-1-semialdehyde 2,1-aminomutase</fullName>
        <ecNumber evidence="4">5.4.3.8</ecNumber>
    </submittedName>
</protein>
<gene>
    <name evidence="4" type="ORF">FHG12_01700</name>
</gene>
<keyword evidence="5" id="KW-1185">Reference proteome</keyword>